<dbReference type="Proteomes" id="UP000184480">
    <property type="component" value="Unassembled WGS sequence"/>
</dbReference>
<dbReference type="AlphaFoldDB" id="A0A1M4YC40"/>
<sequence length="244" mass="29117">MKYVFLCFAIVFLCSAQFPKGYISYQTFDEYTLNGVTFSSEGQKVPYVLVKKEKDSIFIMFSYQRHSVPIKYINRGNYWYNIRIEDNYCEPGFKCEIPFNRCLEKYIYNDTILSYGYYKDFITNTELTLGRDITIETQKVKIWLLFDNSVYIDSENKFQSIKSIADNYKSNFPYPAKEYQPKYHKSYHKEIRQDTLFIYENDSTGNYKNSCLYDIRKLNSLGEFDLQKGESIIYELDNLINQCK</sequence>
<evidence type="ECO:0000313" key="1">
    <source>
        <dbReference type="EMBL" id="SHF03178.1"/>
    </source>
</evidence>
<dbReference type="OrthoDB" id="1100817at2"/>
<proteinExistence type="predicted"/>
<organism evidence="1 2">
    <name type="scientific">Dysgonomonas macrotermitis</name>
    <dbReference type="NCBI Taxonomy" id="1346286"/>
    <lineage>
        <taxon>Bacteria</taxon>
        <taxon>Pseudomonadati</taxon>
        <taxon>Bacteroidota</taxon>
        <taxon>Bacteroidia</taxon>
        <taxon>Bacteroidales</taxon>
        <taxon>Dysgonomonadaceae</taxon>
        <taxon>Dysgonomonas</taxon>
    </lineage>
</organism>
<reference evidence="2" key="1">
    <citation type="submission" date="2016-11" db="EMBL/GenBank/DDBJ databases">
        <authorList>
            <person name="Varghese N."/>
            <person name="Submissions S."/>
        </authorList>
    </citation>
    <scope>NUCLEOTIDE SEQUENCE [LARGE SCALE GENOMIC DNA]</scope>
    <source>
        <strain evidence="2">DSM 27370</strain>
    </source>
</reference>
<dbReference type="RefSeq" id="WP_062177413.1">
    <property type="nucleotide sequence ID" value="NZ_BBXL01000003.1"/>
</dbReference>
<keyword evidence="2" id="KW-1185">Reference proteome</keyword>
<dbReference type="STRING" id="1346286.SAMN05444362_103128"/>
<gene>
    <name evidence="1" type="ORF">SAMN05444362_103128</name>
</gene>
<name>A0A1M4YC40_9BACT</name>
<protein>
    <submittedName>
        <fullName evidence="1">Uncharacterized protein</fullName>
    </submittedName>
</protein>
<accession>A0A1M4YC40</accession>
<evidence type="ECO:0000313" key="2">
    <source>
        <dbReference type="Proteomes" id="UP000184480"/>
    </source>
</evidence>
<dbReference type="EMBL" id="FQUC01000003">
    <property type="protein sequence ID" value="SHF03178.1"/>
    <property type="molecule type" value="Genomic_DNA"/>
</dbReference>